<dbReference type="Pfam" id="PF14622">
    <property type="entry name" value="Ribonucleas_3_3"/>
    <property type="match status" value="1"/>
</dbReference>
<dbReference type="Proteomes" id="UP000286134">
    <property type="component" value="Unassembled WGS sequence"/>
</dbReference>
<sequence length="176" mass="19468">MPVRIRPLDPNKKWECNSDPKRLDRFYKTFLGPGGDKLLSDEVKWLAITHKSFEQGARGFNDRLAFLDQSESLAGIESEGRVPFEHPALGGLKNLFHPPLTIILSKERLASFATSIGMRSIIRWYPRMTNDLDASGIETVLVTSLYAIVGAVALEKGGEAASVIAKNNILKPMGIM</sequence>
<comment type="caution">
    <text evidence="2">The sequence shown here is derived from an EMBL/GenBank/DDBJ whole genome shotgun (WGS) entry which is preliminary data.</text>
</comment>
<reference evidence="2 3" key="1">
    <citation type="journal article" date="2018" name="BMC Genomics">
        <title>Comparative genome analyses reveal sequence features reflecting distinct modes of host-adaptation between dicot and monocot powdery mildew.</title>
        <authorList>
            <person name="Wu Y."/>
            <person name="Ma X."/>
            <person name="Pan Z."/>
            <person name="Kale S.D."/>
            <person name="Song Y."/>
            <person name="King H."/>
            <person name="Zhang Q."/>
            <person name="Presley C."/>
            <person name="Deng X."/>
            <person name="Wei C.I."/>
            <person name="Xiao S."/>
        </authorList>
    </citation>
    <scope>NUCLEOTIDE SEQUENCE [LARGE SCALE GENOMIC DNA]</scope>
    <source>
        <strain evidence="2">UMSG2</strain>
    </source>
</reference>
<dbReference type="PANTHER" id="PTHR28160:SF1">
    <property type="entry name" value="LARGE RIBOSOMAL SUBUNIT PROTEIN ML57"/>
    <property type="match status" value="1"/>
</dbReference>
<dbReference type="PANTHER" id="PTHR28160">
    <property type="entry name" value="54S RIBOSOMAL PROTEIN L15, MITOCHONDRIAL"/>
    <property type="match status" value="1"/>
</dbReference>
<dbReference type="InterPro" id="IPR036389">
    <property type="entry name" value="RNase_III_sf"/>
</dbReference>
<dbReference type="GO" id="GO:0004525">
    <property type="term" value="F:ribonuclease III activity"/>
    <property type="evidence" value="ECO:0007669"/>
    <property type="project" value="InterPro"/>
</dbReference>
<dbReference type="EMBL" id="MCFK01009235">
    <property type="protein sequence ID" value="RKF55100.1"/>
    <property type="molecule type" value="Genomic_DNA"/>
</dbReference>
<proteinExistence type="predicted"/>
<dbReference type="GO" id="GO:0032543">
    <property type="term" value="P:mitochondrial translation"/>
    <property type="evidence" value="ECO:0007669"/>
    <property type="project" value="InterPro"/>
</dbReference>
<dbReference type="GO" id="GO:0006396">
    <property type="term" value="P:RNA processing"/>
    <property type="evidence" value="ECO:0007669"/>
    <property type="project" value="InterPro"/>
</dbReference>
<dbReference type="InterPro" id="IPR000999">
    <property type="entry name" value="RNase_III_dom"/>
</dbReference>
<dbReference type="FunFam" id="1.10.1520.10:FF:000018">
    <property type="entry name" value="RNase III domain protein"/>
    <property type="match status" value="1"/>
</dbReference>
<dbReference type="STRING" id="212602.A0A420HCD1"/>
<dbReference type="Gene3D" id="1.10.1520.10">
    <property type="entry name" value="Ribonuclease III domain"/>
    <property type="match status" value="2"/>
</dbReference>
<dbReference type="AlphaFoldDB" id="A0A420HCD1"/>
<dbReference type="GO" id="GO:0003735">
    <property type="term" value="F:structural constituent of ribosome"/>
    <property type="evidence" value="ECO:0007669"/>
    <property type="project" value="InterPro"/>
</dbReference>
<gene>
    <name evidence="2" type="ORF">OnM2_092002</name>
</gene>
<accession>A0A420HCD1</accession>
<evidence type="ECO:0000313" key="2">
    <source>
        <dbReference type="EMBL" id="RKF55100.1"/>
    </source>
</evidence>
<evidence type="ECO:0000313" key="3">
    <source>
        <dbReference type="Proteomes" id="UP000286134"/>
    </source>
</evidence>
<feature type="domain" description="RNase III" evidence="1">
    <location>
        <begin position="41"/>
        <end position="172"/>
    </location>
</feature>
<protein>
    <submittedName>
        <fullName evidence="2">Putative rnase iii domain protein</fullName>
    </submittedName>
</protein>
<evidence type="ECO:0000259" key="1">
    <source>
        <dbReference type="Pfam" id="PF14622"/>
    </source>
</evidence>
<dbReference type="SUPFAM" id="SSF69065">
    <property type="entry name" value="RNase III domain-like"/>
    <property type="match status" value="1"/>
</dbReference>
<dbReference type="OrthoDB" id="2281895at2759"/>
<organism evidence="2 3">
    <name type="scientific">Erysiphe neolycopersici</name>
    <dbReference type="NCBI Taxonomy" id="212602"/>
    <lineage>
        <taxon>Eukaryota</taxon>
        <taxon>Fungi</taxon>
        <taxon>Dikarya</taxon>
        <taxon>Ascomycota</taxon>
        <taxon>Pezizomycotina</taxon>
        <taxon>Leotiomycetes</taxon>
        <taxon>Erysiphales</taxon>
        <taxon>Erysiphaceae</taxon>
        <taxon>Erysiphe</taxon>
    </lineage>
</organism>
<keyword evidence="3" id="KW-1185">Reference proteome</keyword>
<dbReference type="InterPro" id="IPR040030">
    <property type="entry name" value="Ribosomal_mL57"/>
</dbReference>
<name>A0A420HCD1_9PEZI</name>
<dbReference type="GO" id="GO:0005762">
    <property type="term" value="C:mitochondrial large ribosomal subunit"/>
    <property type="evidence" value="ECO:0007669"/>
    <property type="project" value="InterPro"/>
</dbReference>